<organism evidence="1 2">
    <name type="scientific">Neosynechococcus sphagnicola sy1</name>
    <dbReference type="NCBI Taxonomy" id="1497020"/>
    <lineage>
        <taxon>Bacteria</taxon>
        <taxon>Bacillati</taxon>
        <taxon>Cyanobacteriota</taxon>
        <taxon>Cyanophyceae</taxon>
        <taxon>Neosynechococcales</taxon>
        <taxon>Neosynechococcaceae</taxon>
        <taxon>Neosynechococcus</taxon>
    </lineage>
</organism>
<dbReference type="Proteomes" id="UP000030170">
    <property type="component" value="Unassembled WGS sequence"/>
</dbReference>
<dbReference type="STRING" id="1497020.DO97_02225"/>
<evidence type="ECO:0000313" key="2">
    <source>
        <dbReference type="Proteomes" id="UP000030170"/>
    </source>
</evidence>
<dbReference type="RefSeq" id="WP_036532047.1">
    <property type="nucleotide sequence ID" value="NZ_JJML01000015.1"/>
</dbReference>
<gene>
    <name evidence="1" type="ORF">DO97_02225</name>
</gene>
<accession>A0A098TLM4</accession>
<sequence>MIANTPVFYPDHTPHEEGRRAVQSVLEARINPELFEADQMEQLIVSSGANLRHLFSLVNYAADSAILRGSDNGTIALEDCNGEIAAAPGLSNVTCRGS</sequence>
<dbReference type="OrthoDB" id="477505at2"/>
<name>A0A098TLM4_9CYAN</name>
<protein>
    <submittedName>
        <fullName evidence="1">Uncharacterized protein</fullName>
    </submittedName>
</protein>
<proteinExistence type="predicted"/>
<comment type="caution">
    <text evidence="1">The sequence shown here is derived from an EMBL/GenBank/DDBJ whole genome shotgun (WGS) entry which is preliminary data.</text>
</comment>
<evidence type="ECO:0000313" key="1">
    <source>
        <dbReference type="EMBL" id="KGF73156.1"/>
    </source>
</evidence>
<dbReference type="AlphaFoldDB" id="A0A098TLM4"/>
<reference evidence="1 2" key="1">
    <citation type="journal article" date="2014" name="Mol. Ecol.">
        <title>Evolution of Synechococcus.</title>
        <authorList>
            <person name="Dvorak P."/>
            <person name="Casamatta D."/>
            <person name="Hasler P."/>
            <person name="Poulickova A."/>
            <person name="Ondrej V."/>
            <person name="Sanges R."/>
        </authorList>
    </citation>
    <scope>NUCLEOTIDE SEQUENCE [LARGE SCALE GENOMIC DNA]</scope>
    <source>
        <strain evidence="1 2">CAUP A 1101</strain>
    </source>
</reference>
<dbReference type="EMBL" id="JJML01000015">
    <property type="protein sequence ID" value="KGF73156.1"/>
    <property type="molecule type" value="Genomic_DNA"/>
</dbReference>
<keyword evidence="2" id="KW-1185">Reference proteome</keyword>